<dbReference type="OrthoDB" id="270293at2759"/>
<proteinExistence type="inferred from homology"/>
<dbReference type="InterPro" id="IPR011004">
    <property type="entry name" value="Trimer_LpxA-like_sf"/>
</dbReference>
<dbReference type="InterPro" id="IPR001451">
    <property type="entry name" value="Hexapep"/>
</dbReference>
<dbReference type="Gene3D" id="2.160.10.10">
    <property type="entry name" value="Hexapeptide repeat proteins"/>
    <property type="match status" value="1"/>
</dbReference>
<dbReference type="EMBL" id="BRXZ01000691">
    <property type="protein sequence ID" value="GMH51013.1"/>
    <property type="molecule type" value="Genomic_DNA"/>
</dbReference>
<feature type="transmembrane region" description="Helical" evidence="4">
    <location>
        <begin position="225"/>
        <end position="245"/>
    </location>
</feature>
<dbReference type="CDD" id="cd03357">
    <property type="entry name" value="LbH_MAT_GAT"/>
    <property type="match status" value="1"/>
</dbReference>
<dbReference type="GO" id="GO:0016020">
    <property type="term" value="C:membrane"/>
    <property type="evidence" value="ECO:0007669"/>
    <property type="project" value="InterPro"/>
</dbReference>
<evidence type="ECO:0000256" key="4">
    <source>
        <dbReference type="SAM" id="Phobius"/>
    </source>
</evidence>
<dbReference type="GO" id="GO:0008374">
    <property type="term" value="F:O-acyltransferase activity"/>
    <property type="evidence" value="ECO:0007669"/>
    <property type="project" value="TreeGrafter"/>
</dbReference>
<keyword evidence="4" id="KW-0812">Transmembrane</keyword>
<dbReference type="InterPro" id="IPR051159">
    <property type="entry name" value="Hexapeptide_acetyltransf"/>
</dbReference>
<evidence type="ECO:0000313" key="7">
    <source>
        <dbReference type="Proteomes" id="UP001165082"/>
    </source>
</evidence>
<accession>A0A9W7DUC1</accession>
<dbReference type="InterPro" id="IPR018357">
    <property type="entry name" value="Hexapep_transf_CS"/>
</dbReference>
<keyword evidence="4" id="KW-1133">Transmembrane helix</keyword>
<dbReference type="PANTHER" id="PTHR23416">
    <property type="entry name" value="SIALIC ACID SYNTHASE-RELATED"/>
    <property type="match status" value="1"/>
</dbReference>
<feature type="coiled-coil region" evidence="3">
    <location>
        <begin position="499"/>
        <end position="577"/>
    </location>
</feature>
<evidence type="ECO:0000256" key="3">
    <source>
        <dbReference type="SAM" id="Coils"/>
    </source>
</evidence>
<dbReference type="PANTHER" id="PTHR23416:SF23">
    <property type="entry name" value="ACETYLTRANSFERASE C18B11.09C-RELATED"/>
    <property type="match status" value="1"/>
</dbReference>
<dbReference type="PROSITE" id="PS51328">
    <property type="entry name" value="L_LECTIN_LIKE"/>
    <property type="match status" value="1"/>
</dbReference>
<evidence type="ECO:0000259" key="5">
    <source>
        <dbReference type="PROSITE" id="PS51328"/>
    </source>
</evidence>
<dbReference type="PROSITE" id="PS00101">
    <property type="entry name" value="HEXAPEP_TRANSFERASES"/>
    <property type="match status" value="1"/>
</dbReference>
<keyword evidence="7" id="KW-1185">Reference proteome</keyword>
<sequence length="629" mass="70210">MLSRRQKSGQKRSEEVQKMLDSKPYAVDNCKILQDMLFSTHELCQELNSMPVNCPSKAGLIKELLNFPPDSPPYLEAPVYFDYGVHTTVGKNFFCNFNCVFLDCAKITIGDNVFLAPNVQLYTAAHPLDSEERRKTEFAKPITIGDDVWIGGGSIVLPGVEIGSRVVVAAGSIVSKNVPSDCVVAGVPARLMKNMRGCDVRKQKAIGKEVRHLFPFVSHRMIPRAIPFLLVVLVILIASAGAELIEGSSFAAPFDDVGSSGKRMIEGWTASGDTDIKQNFARLTTDRQSKRGTLWSKSPVGAFREISAILTFRISGQGKKLFGDGIGLWLTQFNRQQQGSLHGIDGKFVGVSVIIDTFKNVEHGGKHRDVTILVNNGEEEVTIGDDENPVGCNVDGLRYHEDRDDFSVFNTSRLRLLLNENRLIVEVDPKNTNDWQTCGTVSNLKKKLPKGFLEKARFGLSGTTGQLADNHDVLSLLVHDSHSEGKVFSVQQHEENESVDELQKIVHDLEHKLVSITEKLQNTIEKLQQQESLVEDRVKVLEGTLLDESSKKVEKRITNLEKQLDRKMQRQVNKQAKGLKDDMDALKDGIDGIDNGGWKTPFFFLILIVLTVGFWGYRHYRKLIKSHLL</sequence>
<dbReference type="Gene3D" id="2.60.120.200">
    <property type="match status" value="1"/>
</dbReference>
<feature type="transmembrane region" description="Helical" evidence="4">
    <location>
        <begin position="598"/>
        <end position="617"/>
    </location>
</feature>
<gene>
    <name evidence="6" type="ORF">TrRE_jg7957</name>
</gene>
<feature type="domain" description="L-type lectin-like" evidence="5">
    <location>
        <begin position="242"/>
        <end position="481"/>
    </location>
</feature>
<dbReference type="SUPFAM" id="SSF49899">
    <property type="entry name" value="Concanavalin A-like lectins/glucanases"/>
    <property type="match status" value="1"/>
</dbReference>
<dbReference type="Pfam" id="PF00132">
    <property type="entry name" value="Hexapep"/>
    <property type="match status" value="1"/>
</dbReference>
<evidence type="ECO:0000256" key="1">
    <source>
        <dbReference type="ARBA" id="ARBA00007274"/>
    </source>
</evidence>
<keyword evidence="3" id="KW-0175">Coiled coil</keyword>
<organism evidence="6 7">
    <name type="scientific">Triparma retinervis</name>
    <dbReference type="NCBI Taxonomy" id="2557542"/>
    <lineage>
        <taxon>Eukaryota</taxon>
        <taxon>Sar</taxon>
        <taxon>Stramenopiles</taxon>
        <taxon>Ochrophyta</taxon>
        <taxon>Bolidophyceae</taxon>
        <taxon>Parmales</taxon>
        <taxon>Triparmaceae</taxon>
        <taxon>Triparma</taxon>
    </lineage>
</organism>
<reference evidence="6" key="1">
    <citation type="submission" date="2022-07" db="EMBL/GenBank/DDBJ databases">
        <title>Genome analysis of Parmales, a sister group of diatoms, reveals the evolutionary specialization of diatoms from phago-mixotrophs to photoautotrophs.</title>
        <authorList>
            <person name="Ban H."/>
            <person name="Sato S."/>
            <person name="Yoshikawa S."/>
            <person name="Kazumasa Y."/>
            <person name="Nakamura Y."/>
            <person name="Ichinomiya M."/>
            <person name="Saitoh K."/>
            <person name="Sato N."/>
            <person name="Blanc-Mathieu R."/>
            <person name="Endo H."/>
            <person name="Kuwata A."/>
            <person name="Ogata H."/>
        </authorList>
    </citation>
    <scope>NUCLEOTIDE SEQUENCE</scope>
</reference>
<evidence type="ECO:0000256" key="2">
    <source>
        <dbReference type="ARBA" id="ARBA00022679"/>
    </source>
</evidence>
<protein>
    <recommendedName>
        <fullName evidence="5">L-type lectin-like domain-containing protein</fullName>
    </recommendedName>
</protein>
<dbReference type="InterPro" id="IPR013320">
    <property type="entry name" value="ConA-like_dom_sf"/>
</dbReference>
<name>A0A9W7DUC1_9STRA</name>
<dbReference type="InterPro" id="IPR005052">
    <property type="entry name" value="Lectin_leg"/>
</dbReference>
<comment type="caution">
    <text evidence="6">The sequence shown here is derived from an EMBL/GenBank/DDBJ whole genome shotgun (WGS) entry which is preliminary data.</text>
</comment>
<comment type="similarity">
    <text evidence="1">Belongs to the transferase hexapeptide repeat family.</text>
</comment>
<keyword evidence="2" id="KW-0808">Transferase</keyword>
<dbReference type="Pfam" id="PF03388">
    <property type="entry name" value="Lectin_leg-like"/>
    <property type="match status" value="1"/>
</dbReference>
<keyword evidence="4" id="KW-0472">Membrane</keyword>
<evidence type="ECO:0000313" key="6">
    <source>
        <dbReference type="EMBL" id="GMH51013.1"/>
    </source>
</evidence>
<dbReference type="SUPFAM" id="SSF51161">
    <property type="entry name" value="Trimeric LpxA-like enzymes"/>
    <property type="match status" value="1"/>
</dbReference>
<dbReference type="Proteomes" id="UP001165082">
    <property type="component" value="Unassembled WGS sequence"/>
</dbReference>
<dbReference type="AlphaFoldDB" id="A0A9W7DUC1"/>